<accession>A0ACB0MD94</accession>
<dbReference type="EMBL" id="CASHSV030000823">
    <property type="protein sequence ID" value="CAJ2678526.1"/>
    <property type="molecule type" value="Genomic_DNA"/>
</dbReference>
<dbReference type="Proteomes" id="UP001177021">
    <property type="component" value="Unassembled WGS sequence"/>
</dbReference>
<keyword evidence="2" id="KW-1185">Reference proteome</keyword>
<comment type="caution">
    <text evidence="1">The sequence shown here is derived from an EMBL/GenBank/DDBJ whole genome shotgun (WGS) entry which is preliminary data.</text>
</comment>
<evidence type="ECO:0000313" key="1">
    <source>
        <dbReference type="EMBL" id="CAJ2678526.1"/>
    </source>
</evidence>
<organism evidence="1 2">
    <name type="scientific">Trifolium pratense</name>
    <name type="common">Red clover</name>
    <dbReference type="NCBI Taxonomy" id="57577"/>
    <lineage>
        <taxon>Eukaryota</taxon>
        <taxon>Viridiplantae</taxon>
        <taxon>Streptophyta</taxon>
        <taxon>Embryophyta</taxon>
        <taxon>Tracheophyta</taxon>
        <taxon>Spermatophyta</taxon>
        <taxon>Magnoliopsida</taxon>
        <taxon>eudicotyledons</taxon>
        <taxon>Gunneridae</taxon>
        <taxon>Pentapetalae</taxon>
        <taxon>rosids</taxon>
        <taxon>fabids</taxon>
        <taxon>Fabales</taxon>
        <taxon>Fabaceae</taxon>
        <taxon>Papilionoideae</taxon>
        <taxon>50 kb inversion clade</taxon>
        <taxon>NPAAA clade</taxon>
        <taxon>Hologalegina</taxon>
        <taxon>IRL clade</taxon>
        <taxon>Trifolieae</taxon>
        <taxon>Trifolium</taxon>
    </lineage>
</organism>
<reference evidence="1" key="1">
    <citation type="submission" date="2023-10" db="EMBL/GenBank/DDBJ databases">
        <authorList>
            <person name="Rodriguez Cubillos JULIANA M."/>
            <person name="De Vega J."/>
        </authorList>
    </citation>
    <scope>NUCLEOTIDE SEQUENCE</scope>
</reference>
<gene>
    <name evidence="1" type="ORF">MILVUS5_LOCUS40794</name>
</gene>
<evidence type="ECO:0000313" key="2">
    <source>
        <dbReference type="Proteomes" id="UP001177021"/>
    </source>
</evidence>
<proteinExistence type="predicted"/>
<name>A0ACB0MD94_TRIPR</name>
<sequence>MEIYHRDDRLRVTHTPPSYHLLSDDGIIPFGRSSSRELLNEMLTRGRIPNSSTYDIQICGWCTLSYQPEMDGTLKLSYQNEAKEFLRELFEKGHMLI</sequence>
<protein>
    <submittedName>
        <fullName evidence="1">Uncharacterized protein</fullName>
    </submittedName>
</protein>